<comment type="caution">
    <text evidence="1">The sequence shown here is derived from an EMBL/GenBank/DDBJ whole genome shotgun (WGS) entry which is preliminary data.</text>
</comment>
<evidence type="ECO:0000313" key="1">
    <source>
        <dbReference type="EMBL" id="MEH1546748.1"/>
    </source>
</evidence>
<dbReference type="AlphaFoldDB" id="A0AB35XLP9"/>
<dbReference type="EMBL" id="JBAKUA010000008">
    <property type="protein sequence ID" value="MEH1546748.1"/>
    <property type="molecule type" value="Genomic_DNA"/>
</dbReference>
<reference evidence="1" key="1">
    <citation type="submission" date="2024-02" db="EMBL/GenBank/DDBJ databases">
        <title>Bacterial skin colonization with Propionibacterium avidum as a risk factor for Periprosthetic Joint Infections - a single-center prospective study.</title>
        <authorList>
            <person name="Achermann Y."/>
        </authorList>
    </citation>
    <scope>NUCLEOTIDE SEQUENCE</scope>
    <source>
        <strain evidence="1">PAVI-2017310195</strain>
    </source>
</reference>
<name>A0AB35XLP9_9ACTN</name>
<dbReference type="Proteomes" id="UP001309299">
    <property type="component" value="Unassembled WGS sequence"/>
</dbReference>
<dbReference type="SUPFAM" id="SSF110849">
    <property type="entry name" value="ParB/Sulfiredoxin"/>
    <property type="match status" value="1"/>
</dbReference>
<evidence type="ECO:0000313" key="2">
    <source>
        <dbReference type="Proteomes" id="UP001309299"/>
    </source>
</evidence>
<protein>
    <recommendedName>
        <fullName evidence="3">ParB/Sulfiredoxin domain-containing protein</fullName>
    </recommendedName>
</protein>
<dbReference type="Gene3D" id="3.90.1530.10">
    <property type="entry name" value="Conserved hypothetical protein from pyrococcus furiosus pfu- 392566-001, ParB domain"/>
    <property type="match status" value="1"/>
</dbReference>
<organism evidence="1 2">
    <name type="scientific">Cutibacterium avidum</name>
    <dbReference type="NCBI Taxonomy" id="33010"/>
    <lineage>
        <taxon>Bacteria</taxon>
        <taxon>Bacillati</taxon>
        <taxon>Actinomycetota</taxon>
        <taxon>Actinomycetes</taxon>
        <taxon>Propionibacteriales</taxon>
        <taxon>Propionibacteriaceae</taxon>
        <taxon>Cutibacterium</taxon>
    </lineage>
</organism>
<evidence type="ECO:0008006" key="3">
    <source>
        <dbReference type="Google" id="ProtNLM"/>
    </source>
</evidence>
<accession>A0AB35XLP9</accession>
<sequence length="211" mass="23001">MTTESIPTRLLVWHEQTDPTKLLRITDAIRRGDPLPPIEAMAIGHRFLVLDGAHRAQAHQYCHRSEIRARLHNLPLSAEVPGWSHSIPRDAAAKLAHLLLPVDALGQAEVVLHGVRRQVGTASQRPRDIFLACHRIARVAYAHGIRPLGPEFSNAPTIDAATMTWRPPNVGTLWAIASSLGPLPATVTRFAPILRHDAIGDSAMTPVTSAA</sequence>
<dbReference type="RefSeq" id="WP_063279834.1">
    <property type="nucleotide sequence ID" value="NZ_AP024309.1"/>
</dbReference>
<proteinExistence type="predicted"/>
<dbReference type="InterPro" id="IPR036086">
    <property type="entry name" value="ParB/Sulfiredoxin_sf"/>
</dbReference>
<gene>
    <name evidence="1" type="ORF">V7F78_06955</name>
</gene>